<evidence type="ECO:0000313" key="2">
    <source>
        <dbReference type="Proteomes" id="UP000231263"/>
    </source>
</evidence>
<proteinExistence type="predicted"/>
<comment type="caution">
    <text evidence="1">The sequence shown here is derived from an EMBL/GenBank/DDBJ whole genome shotgun (WGS) entry which is preliminary data.</text>
</comment>
<accession>A0A2M7XFW4</accession>
<reference evidence="2" key="1">
    <citation type="submission" date="2017-09" db="EMBL/GenBank/DDBJ databases">
        <title>Depth-based differentiation of microbial function through sediment-hosted aquifers and enrichment of novel symbionts in the deep terrestrial subsurface.</title>
        <authorList>
            <person name="Probst A.J."/>
            <person name="Ladd B."/>
            <person name="Jarett J.K."/>
            <person name="Geller-Mcgrath D.E."/>
            <person name="Sieber C.M.K."/>
            <person name="Emerson J.B."/>
            <person name="Anantharaman K."/>
            <person name="Thomas B.C."/>
            <person name="Malmstrom R."/>
            <person name="Stieglmeier M."/>
            <person name="Klingl A."/>
            <person name="Woyke T."/>
            <person name="Ryan C.M."/>
            <person name="Banfield J.F."/>
        </authorList>
    </citation>
    <scope>NUCLEOTIDE SEQUENCE [LARGE SCALE GENOMIC DNA]</scope>
</reference>
<name>A0A2M7XFW4_9BACT</name>
<organism evidence="1 2">
    <name type="scientific">Candidatus Uhrbacteria bacterium CG_4_9_14_3_um_filter_41_35</name>
    <dbReference type="NCBI Taxonomy" id="1975034"/>
    <lineage>
        <taxon>Bacteria</taxon>
        <taxon>Candidatus Uhriibacteriota</taxon>
    </lineage>
</organism>
<protein>
    <submittedName>
        <fullName evidence="1">Uncharacterized protein</fullName>
    </submittedName>
</protein>
<dbReference type="Proteomes" id="UP000231263">
    <property type="component" value="Unassembled WGS sequence"/>
</dbReference>
<dbReference type="AlphaFoldDB" id="A0A2M7XFW4"/>
<gene>
    <name evidence="1" type="ORF">CO173_01580</name>
</gene>
<dbReference type="EMBL" id="PFWT01000008">
    <property type="protein sequence ID" value="PJA46764.1"/>
    <property type="molecule type" value="Genomic_DNA"/>
</dbReference>
<sequence>MIDNYLSFRLTSCSSCKKAFGKNSHKILVRTPDYEVIFAKCSGCNRTTKLNFALNPSETVCFATLTDLSFEDANNFLNNEAISIDDVIQVHKALKFDNFSRIG</sequence>
<evidence type="ECO:0000313" key="1">
    <source>
        <dbReference type="EMBL" id="PJA46764.1"/>
    </source>
</evidence>